<evidence type="ECO:0000256" key="7">
    <source>
        <dbReference type="ARBA" id="ARBA00022840"/>
    </source>
</evidence>
<dbReference type="PROSITE" id="PS00211">
    <property type="entry name" value="ABC_TRANSPORTER_1"/>
    <property type="match status" value="1"/>
</dbReference>
<protein>
    <submittedName>
        <fullName evidence="13">ATP-binding cassette subfamily C protein</fullName>
    </submittedName>
</protein>
<feature type="transmembrane region" description="Helical" evidence="10">
    <location>
        <begin position="263"/>
        <end position="284"/>
    </location>
</feature>
<dbReference type="GO" id="GO:0034040">
    <property type="term" value="F:ATPase-coupled lipid transmembrane transporter activity"/>
    <property type="evidence" value="ECO:0007669"/>
    <property type="project" value="TreeGrafter"/>
</dbReference>
<dbReference type="InterPro" id="IPR036640">
    <property type="entry name" value="ABC1_TM_sf"/>
</dbReference>
<dbReference type="InterPro" id="IPR027417">
    <property type="entry name" value="P-loop_NTPase"/>
</dbReference>
<keyword evidence="7 13" id="KW-0067">ATP-binding</keyword>
<dbReference type="InterPro" id="IPR017871">
    <property type="entry name" value="ABC_transporter-like_CS"/>
</dbReference>
<dbReference type="GO" id="GO:0005886">
    <property type="term" value="C:plasma membrane"/>
    <property type="evidence" value="ECO:0007669"/>
    <property type="project" value="UniProtKB-SubCell"/>
</dbReference>
<keyword evidence="8 10" id="KW-1133">Transmembrane helix</keyword>
<reference evidence="13 14" key="1">
    <citation type="submission" date="2018-07" db="EMBL/GenBank/DDBJ databases">
        <title>Genomic Encyclopedia of Type Strains, Phase III (KMG-III): the genomes of soil and plant-associated and newly described type strains.</title>
        <authorList>
            <person name="Whitman W."/>
        </authorList>
    </citation>
    <scope>NUCLEOTIDE SEQUENCE [LARGE SCALE GENOMIC DNA]</scope>
    <source>
        <strain evidence="13 14">CECT 8236</strain>
    </source>
</reference>
<feature type="transmembrane region" description="Helical" evidence="10">
    <location>
        <begin position="179"/>
        <end position="196"/>
    </location>
</feature>
<feature type="domain" description="ABC transmembrane type-1" evidence="12">
    <location>
        <begin position="23"/>
        <end position="317"/>
    </location>
</feature>
<evidence type="ECO:0000256" key="2">
    <source>
        <dbReference type="ARBA" id="ARBA00022448"/>
    </source>
</evidence>
<keyword evidence="6" id="KW-0645">Protease</keyword>
<dbReference type="AlphaFoldDB" id="A0A3D9IMX7"/>
<dbReference type="GO" id="GO:0140359">
    <property type="term" value="F:ABC-type transporter activity"/>
    <property type="evidence" value="ECO:0007669"/>
    <property type="project" value="InterPro"/>
</dbReference>
<evidence type="ECO:0000256" key="9">
    <source>
        <dbReference type="ARBA" id="ARBA00023136"/>
    </source>
</evidence>
<dbReference type="OrthoDB" id="9770415at2"/>
<keyword evidence="6" id="KW-0788">Thiol protease</keyword>
<keyword evidence="5" id="KW-0547">Nucleotide-binding</keyword>
<dbReference type="GO" id="GO:0005524">
    <property type="term" value="F:ATP binding"/>
    <property type="evidence" value="ECO:0007669"/>
    <property type="project" value="UniProtKB-KW"/>
</dbReference>
<dbReference type="GO" id="GO:0008234">
    <property type="term" value="F:cysteine-type peptidase activity"/>
    <property type="evidence" value="ECO:0007669"/>
    <property type="project" value="UniProtKB-KW"/>
</dbReference>
<organism evidence="13 14">
    <name type="scientific">Cohnella lupini</name>
    <dbReference type="NCBI Taxonomy" id="1294267"/>
    <lineage>
        <taxon>Bacteria</taxon>
        <taxon>Bacillati</taxon>
        <taxon>Bacillota</taxon>
        <taxon>Bacilli</taxon>
        <taxon>Bacillales</taxon>
        <taxon>Paenibacillaceae</taxon>
        <taxon>Cohnella</taxon>
    </lineage>
</organism>
<dbReference type="GO" id="GO:0016887">
    <property type="term" value="F:ATP hydrolysis activity"/>
    <property type="evidence" value="ECO:0007669"/>
    <property type="project" value="InterPro"/>
</dbReference>
<evidence type="ECO:0000256" key="5">
    <source>
        <dbReference type="ARBA" id="ARBA00022741"/>
    </source>
</evidence>
<dbReference type="PANTHER" id="PTHR24221:SF654">
    <property type="entry name" value="ATP-BINDING CASSETTE SUB-FAMILY B MEMBER 6"/>
    <property type="match status" value="1"/>
</dbReference>
<dbReference type="Proteomes" id="UP000256869">
    <property type="component" value="Unassembled WGS sequence"/>
</dbReference>
<evidence type="ECO:0000259" key="12">
    <source>
        <dbReference type="PROSITE" id="PS50929"/>
    </source>
</evidence>
<dbReference type="InterPro" id="IPR039421">
    <property type="entry name" value="Type_1_exporter"/>
</dbReference>
<keyword evidence="3" id="KW-1003">Cell membrane</keyword>
<evidence type="ECO:0000313" key="14">
    <source>
        <dbReference type="Proteomes" id="UP000256869"/>
    </source>
</evidence>
<evidence type="ECO:0000313" key="13">
    <source>
        <dbReference type="EMBL" id="RED63037.1"/>
    </source>
</evidence>
<dbReference type="Pfam" id="PF00005">
    <property type="entry name" value="ABC_tran"/>
    <property type="match status" value="1"/>
</dbReference>
<feature type="transmembrane region" description="Helical" evidence="10">
    <location>
        <begin position="20"/>
        <end position="53"/>
    </location>
</feature>
<dbReference type="InterPro" id="IPR011527">
    <property type="entry name" value="ABC1_TM_dom"/>
</dbReference>
<dbReference type="Gene3D" id="3.40.50.300">
    <property type="entry name" value="P-loop containing nucleotide triphosphate hydrolases"/>
    <property type="match status" value="1"/>
</dbReference>
<evidence type="ECO:0000256" key="4">
    <source>
        <dbReference type="ARBA" id="ARBA00022692"/>
    </source>
</evidence>
<dbReference type="PROSITE" id="PS50893">
    <property type="entry name" value="ABC_TRANSPORTER_2"/>
    <property type="match status" value="1"/>
</dbReference>
<keyword evidence="6" id="KW-0378">Hydrolase</keyword>
<comment type="subcellular location">
    <subcellularLocation>
        <location evidence="1">Cell membrane</location>
        <topology evidence="1">Multi-pass membrane protein</topology>
    </subcellularLocation>
</comment>
<dbReference type="Pfam" id="PF00664">
    <property type="entry name" value="ABC_membrane"/>
    <property type="match status" value="1"/>
</dbReference>
<dbReference type="InterPro" id="IPR003439">
    <property type="entry name" value="ABC_transporter-like_ATP-bd"/>
</dbReference>
<evidence type="ECO:0000256" key="1">
    <source>
        <dbReference type="ARBA" id="ARBA00004651"/>
    </source>
</evidence>
<comment type="caution">
    <text evidence="13">The sequence shown here is derived from an EMBL/GenBank/DDBJ whole genome shotgun (WGS) entry which is preliminary data.</text>
</comment>
<accession>A0A3D9IMX7</accession>
<dbReference type="SUPFAM" id="SSF52540">
    <property type="entry name" value="P-loop containing nucleoside triphosphate hydrolases"/>
    <property type="match status" value="1"/>
</dbReference>
<evidence type="ECO:0000256" key="6">
    <source>
        <dbReference type="ARBA" id="ARBA00022807"/>
    </source>
</evidence>
<feature type="domain" description="ABC transporter" evidence="11">
    <location>
        <begin position="357"/>
        <end position="589"/>
    </location>
</feature>
<dbReference type="FunFam" id="3.40.50.300:FF:000299">
    <property type="entry name" value="ABC transporter ATP-binding protein/permease"/>
    <property type="match status" value="1"/>
</dbReference>
<dbReference type="PANTHER" id="PTHR24221">
    <property type="entry name" value="ATP-BINDING CASSETTE SUB-FAMILY B"/>
    <property type="match status" value="1"/>
</dbReference>
<feature type="transmembrane region" description="Helical" evidence="10">
    <location>
        <begin position="73"/>
        <end position="92"/>
    </location>
</feature>
<gene>
    <name evidence="13" type="ORF">DFP95_10430</name>
</gene>
<keyword evidence="4 10" id="KW-0812">Transmembrane</keyword>
<feature type="transmembrane region" description="Helical" evidence="10">
    <location>
        <begin position="152"/>
        <end position="173"/>
    </location>
</feature>
<name>A0A3D9IMX7_9BACL</name>
<dbReference type="InterPro" id="IPR003593">
    <property type="entry name" value="AAA+_ATPase"/>
</dbReference>
<dbReference type="EMBL" id="QRDY01000004">
    <property type="protein sequence ID" value="RED63037.1"/>
    <property type="molecule type" value="Genomic_DNA"/>
</dbReference>
<evidence type="ECO:0000256" key="10">
    <source>
        <dbReference type="SAM" id="Phobius"/>
    </source>
</evidence>
<evidence type="ECO:0000259" key="11">
    <source>
        <dbReference type="PROSITE" id="PS50893"/>
    </source>
</evidence>
<proteinExistence type="predicted"/>
<evidence type="ECO:0000256" key="3">
    <source>
        <dbReference type="ARBA" id="ARBA00022475"/>
    </source>
</evidence>
<keyword evidence="9 10" id="KW-0472">Membrane</keyword>
<dbReference type="Gene3D" id="1.20.1560.10">
    <property type="entry name" value="ABC transporter type 1, transmembrane domain"/>
    <property type="match status" value="1"/>
</dbReference>
<sequence>MEPILYFTKRLHGFAGKKLYVNLFGTVLVSLLEGIGIFLLVPMIGMSGIAGVTTDTTPLSGIFGALQSIPAPWVLPLILGSFVLLVIGQGLLKRSISIQNVKIHQGFVFHLRSETYRALLQSNWGFFIKRRKSDFINSLTAEIGRVSSGVSLSLQLLASIIFTLIQIGLAFWLSPELTIFVIACGLSLSFLSRNFIRRSQNLGKETIELSKQYMAGITDQLNGIKDIKINMLEQSRLTWLSRMSMKMQREQGEYIKLKTTSQFYYQAASALLIAAFIFLSIRLFEARLEQLLLVIIIFSRLWPRFTGFQSSLEQIASSIPSFHNIIKLQDECAEATEFALDDPQGQDVKTITIERSLECRNVYFRYNRLEPQFALQDINLQILSNRMTAIVGRSGAGKSTLIDILMGLVQPEHGQVVIDGIPLTSDRLLALRRSISYVPQDPFLFNETIRENLRMVSPHASEEELWEALEFSVSADFIRKLPQGLDTFIGDRGIRLSGGERQRLVLARAILRKPSILVLDEATSALDTENESKIQEALDRLKGKMTVIVIAHRPSTIRNADQVIVIDQGTIVQKGISANSEIKFPSDSAWG</sequence>
<dbReference type="RefSeq" id="WP_115992338.1">
    <property type="nucleotide sequence ID" value="NZ_QRDY01000004.1"/>
</dbReference>
<evidence type="ECO:0000256" key="8">
    <source>
        <dbReference type="ARBA" id="ARBA00022989"/>
    </source>
</evidence>
<dbReference type="SMART" id="SM00382">
    <property type="entry name" value="AAA"/>
    <property type="match status" value="1"/>
</dbReference>
<dbReference type="PROSITE" id="PS50929">
    <property type="entry name" value="ABC_TM1F"/>
    <property type="match status" value="1"/>
</dbReference>
<keyword evidence="2" id="KW-0813">Transport</keyword>
<dbReference type="SUPFAM" id="SSF90123">
    <property type="entry name" value="ABC transporter transmembrane region"/>
    <property type="match status" value="1"/>
</dbReference>
<keyword evidence="14" id="KW-1185">Reference proteome</keyword>